<keyword evidence="4" id="KW-1185">Reference proteome</keyword>
<name>A0A1I4QUR1_ECTMO</name>
<sequence>MKEFWDNRFAAGGYVYGTAPNAYLLAHHALYRPGQRVLCVGDGEGRNGVWLAGRGLEVTSVDFSRQALDKAEALAQHRGVVLHTVCADVAGWDWPRERFDHVVSIFLHLPPEQRRRVHEAMFRALKPGGWLLLEAFHPEQIHYHSGGPRDVAMLYGSVTLREDLVDAEFRELAEVAVHLDEGPGHQGRAAVTRALIRRPEPAPGASGKP</sequence>
<accession>A0A1I4QUR1</accession>
<dbReference type="AlphaFoldDB" id="A0A1I4QUR1"/>
<dbReference type="Gene3D" id="3.40.50.150">
    <property type="entry name" value="Vaccinia Virus protein VP39"/>
    <property type="match status" value="1"/>
</dbReference>
<gene>
    <name evidence="3" type="ORF">SAMN05421721_105168</name>
</gene>
<dbReference type="GO" id="GO:0008168">
    <property type="term" value="F:methyltransferase activity"/>
    <property type="evidence" value="ECO:0007669"/>
    <property type="project" value="UniProtKB-KW"/>
</dbReference>
<feature type="domain" description="Methyltransferase" evidence="2">
    <location>
        <begin position="37"/>
        <end position="129"/>
    </location>
</feature>
<dbReference type="CDD" id="cd02440">
    <property type="entry name" value="AdoMet_MTases"/>
    <property type="match status" value="1"/>
</dbReference>
<dbReference type="Pfam" id="PF13649">
    <property type="entry name" value="Methyltransf_25"/>
    <property type="match status" value="1"/>
</dbReference>
<dbReference type="InterPro" id="IPR041698">
    <property type="entry name" value="Methyltransf_25"/>
</dbReference>
<evidence type="ECO:0000256" key="1">
    <source>
        <dbReference type="ARBA" id="ARBA00022679"/>
    </source>
</evidence>
<organism evidence="3 4">
    <name type="scientific">Ectothiorhodospira mobilis</name>
    <dbReference type="NCBI Taxonomy" id="195064"/>
    <lineage>
        <taxon>Bacteria</taxon>
        <taxon>Pseudomonadati</taxon>
        <taxon>Pseudomonadota</taxon>
        <taxon>Gammaproteobacteria</taxon>
        <taxon>Chromatiales</taxon>
        <taxon>Ectothiorhodospiraceae</taxon>
        <taxon>Ectothiorhodospira</taxon>
    </lineage>
</organism>
<dbReference type="GO" id="GO:0032259">
    <property type="term" value="P:methylation"/>
    <property type="evidence" value="ECO:0007669"/>
    <property type="project" value="UniProtKB-KW"/>
</dbReference>
<dbReference type="PANTHER" id="PTHR43861:SF3">
    <property type="entry name" value="PUTATIVE (AFU_ORTHOLOGUE AFUA_2G14390)-RELATED"/>
    <property type="match status" value="1"/>
</dbReference>
<evidence type="ECO:0000259" key="2">
    <source>
        <dbReference type="Pfam" id="PF13649"/>
    </source>
</evidence>
<proteinExistence type="predicted"/>
<keyword evidence="1 3" id="KW-0808">Transferase</keyword>
<evidence type="ECO:0000313" key="4">
    <source>
        <dbReference type="Proteomes" id="UP000199556"/>
    </source>
</evidence>
<dbReference type="OrthoDB" id="9786503at2"/>
<evidence type="ECO:0000313" key="3">
    <source>
        <dbReference type="EMBL" id="SFM43798.1"/>
    </source>
</evidence>
<dbReference type="STRING" id="195064.SAMN05421721_105168"/>
<dbReference type="InterPro" id="IPR029063">
    <property type="entry name" value="SAM-dependent_MTases_sf"/>
</dbReference>
<protein>
    <submittedName>
        <fullName evidence="3">Methyltransferase domain-containing protein</fullName>
    </submittedName>
</protein>
<dbReference type="RefSeq" id="WP_090484427.1">
    <property type="nucleotide sequence ID" value="NZ_FOUO01000005.1"/>
</dbReference>
<keyword evidence="3" id="KW-0489">Methyltransferase</keyword>
<dbReference type="SUPFAM" id="SSF53335">
    <property type="entry name" value="S-adenosyl-L-methionine-dependent methyltransferases"/>
    <property type="match status" value="1"/>
</dbReference>
<reference evidence="3 4" key="1">
    <citation type="submission" date="2016-10" db="EMBL/GenBank/DDBJ databases">
        <authorList>
            <person name="de Groot N.N."/>
        </authorList>
    </citation>
    <scope>NUCLEOTIDE SEQUENCE [LARGE SCALE GENOMIC DNA]</scope>
    <source>
        <strain evidence="3 4">DSM 4180</strain>
    </source>
</reference>
<dbReference type="PANTHER" id="PTHR43861">
    <property type="entry name" value="TRANS-ACONITATE 2-METHYLTRANSFERASE-RELATED"/>
    <property type="match status" value="1"/>
</dbReference>
<dbReference type="EMBL" id="FOUO01000005">
    <property type="protein sequence ID" value="SFM43798.1"/>
    <property type="molecule type" value="Genomic_DNA"/>
</dbReference>
<dbReference type="Proteomes" id="UP000199556">
    <property type="component" value="Unassembled WGS sequence"/>
</dbReference>